<keyword evidence="3" id="KW-1185">Reference proteome</keyword>
<name>A0A4R8PXJ3_9PEZI</name>
<dbReference type="AlphaFoldDB" id="A0A4R8PXJ3"/>
<reference evidence="2 3" key="1">
    <citation type="submission" date="2018-11" db="EMBL/GenBank/DDBJ databases">
        <title>Genome sequence and assembly of Colletotrichum spinosum.</title>
        <authorList>
            <person name="Gan P."/>
            <person name="Shirasu K."/>
        </authorList>
    </citation>
    <scope>NUCLEOTIDE SEQUENCE [LARGE SCALE GENOMIC DNA]</scope>
    <source>
        <strain evidence="2 3">CBS 515.97</strain>
    </source>
</reference>
<gene>
    <name evidence="2" type="ORF">C8035_v007084</name>
</gene>
<protein>
    <submittedName>
        <fullName evidence="2">Uncharacterized protein</fullName>
    </submittedName>
</protein>
<evidence type="ECO:0000256" key="1">
    <source>
        <dbReference type="SAM" id="MobiDB-lite"/>
    </source>
</evidence>
<dbReference type="Proteomes" id="UP000295083">
    <property type="component" value="Unassembled WGS sequence"/>
</dbReference>
<dbReference type="EMBL" id="QAPG01000350">
    <property type="protein sequence ID" value="TDZ29006.1"/>
    <property type="molecule type" value="Genomic_DNA"/>
</dbReference>
<evidence type="ECO:0000313" key="2">
    <source>
        <dbReference type="EMBL" id="TDZ29006.1"/>
    </source>
</evidence>
<comment type="caution">
    <text evidence="2">The sequence shown here is derived from an EMBL/GenBank/DDBJ whole genome shotgun (WGS) entry which is preliminary data.</text>
</comment>
<accession>A0A4R8PXJ3</accession>
<sequence>MVYAPQFGKRLWLGYHRVTRRPIIALSLMTTIKWSKPQAPPAEGNPRQGEDGLGSTGRKASLEDFSETLGVVYSDRRCTCDEASR</sequence>
<feature type="region of interest" description="Disordered" evidence="1">
    <location>
        <begin position="36"/>
        <end position="61"/>
    </location>
</feature>
<organism evidence="2 3">
    <name type="scientific">Colletotrichum spinosum</name>
    <dbReference type="NCBI Taxonomy" id="1347390"/>
    <lineage>
        <taxon>Eukaryota</taxon>
        <taxon>Fungi</taxon>
        <taxon>Dikarya</taxon>
        <taxon>Ascomycota</taxon>
        <taxon>Pezizomycotina</taxon>
        <taxon>Sordariomycetes</taxon>
        <taxon>Hypocreomycetidae</taxon>
        <taxon>Glomerellales</taxon>
        <taxon>Glomerellaceae</taxon>
        <taxon>Colletotrichum</taxon>
        <taxon>Colletotrichum orbiculare species complex</taxon>
    </lineage>
</organism>
<proteinExistence type="predicted"/>
<evidence type="ECO:0000313" key="3">
    <source>
        <dbReference type="Proteomes" id="UP000295083"/>
    </source>
</evidence>